<feature type="transmembrane region" description="Helical" evidence="1">
    <location>
        <begin position="128"/>
        <end position="151"/>
    </location>
</feature>
<dbReference type="OrthoDB" id="9808690at2"/>
<protein>
    <submittedName>
        <fullName evidence="3">DUF1648 domain-containing protein</fullName>
    </submittedName>
</protein>
<dbReference type="AlphaFoldDB" id="A0A4R1BNT1"/>
<accession>A0A4R1BNT1</accession>
<reference evidence="3 4" key="1">
    <citation type="submission" date="2019-03" db="EMBL/GenBank/DDBJ databases">
        <authorList>
            <person name="Kim M.K.M."/>
        </authorList>
    </citation>
    <scope>NUCLEOTIDE SEQUENCE [LARGE SCALE GENOMIC DNA]</scope>
    <source>
        <strain evidence="3 4">17J68-12</strain>
    </source>
</reference>
<dbReference type="InterPro" id="IPR012867">
    <property type="entry name" value="DUF1648"/>
</dbReference>
<evidence type="ECO:0000259" key="2">
    <source>
        <dbReference type="Pfam" id="PF07853"/>
    </source>
</evidence>
<keyword evidence="1" id="KW-1133">Transmembrane helix</keyword>
<dbReference type="RefSeq" id="WP_131446026.1">
    <property type="nucleotide sequence ID" value="NZ_SJZI01000002.1"/>
</dbReference>
<gene>
    <name evidence="3" type="ORF">EPD60_01230</name>
</gene>
<feature type="domain" description="DUF1648" evidence="2">
    <location>
        <begin position="15"/>
        <end position="59"/>
    </location>
</feature>
<comment type="caution">
    <text evidence="3">The sequence shown here is derived from an EMBL/GenBank/DDBJ whole genome shotgun (WGS) entry which is preliminary data.</text>
</comment>
<evidence type="ECO:0000256" key="1">
    <source>
        <dbReference type="SAM" id="Phobius"/>
    </source>
</evidence>
<name>A0A4R1BNT1_9BACT</name>
<proteinExistence type="predicted"/>
<feature type="transmembrane region" description="Helical" evidence="1">
    <location>
        <begin position="52"/>
        <end position="74"/>
    </location>
</feature>
<sequence>MSRSARLLGWLSGGLLLFIWLMVIRSYGALPATIPIQFDAKGQATNWGPKASIWVLPVLASALYGLFSLLYHYADKLPQKPGHGDPQQNLALLRSLFLQVRLSVCLVMAAGIYYSIGAAFRRDNYEPGAMVPFIMVVILAPVVLFLFRLFASRKRDVSR</sequence>
<evidence type="ECO:0000313" key="3">
    <source>
        <dbReference type="EMBL" id="TCJ19068.1"/>
    </source>
</evidence>
<keyword evidence="1" id="KW-0812">Transmembrane</keyword>
<keyword evidence="1" id="KW-0472">Membrane</keyword>
<feature type="transmembrane region" description="Helical" evidence="1">
    <location>
        <begin position="95"/>
        <end position="116"/>
    </location>
</feature>
<dbReference type="Proteomes" id="UP000295334">
    <property type="component" value="Unassembled WGS sequence"/>
</dbReference>
<dbReference type="Pfam" id="PF07853">
    <property type="entry name" value="DUF1648"/>
    <property type="match status" value="1"/>
</dbReference>
<keyword evidence="4" id="KW-1185">Reference proteome</keyword>
<organism evidence="3 4">
    <name type="scientific">Flaviaesturariibacter flavus</name>
    <dbReference type="NCBI Taxonomy" id="2502780"/>
    <lineage>
        <taxon>Bacteria</taxon>
        <taxon>Pseudomonadati</taxon>
        <taxon>Bacteroidota</taxon>
        <taxon>Chitinophagia</taxon>
        <taxon>Chitinophagales</taxon>
        <taxon>Chitinophagaceae</taxon>
        <taxon>Flaviaestuariibacter</taxon>
    </lineage>
</organism>
<dbReference type="EMBL" id="SJZI01000002">
    <property type="protein sequence ID" value="TCJ19068.1"/>
    <property type="molecule type" value="Genomic_DNA"/>
</dbReference>
<evidence type="ECO:0000313" key="4">
    <source>
        <dbReference type="Proteomes" id="UP000295334"/>
    </source>
</evidence>